<feature type="transmembrane region" description="Helical" evidence="9">
    <location>
        <begin position="314"/>
        <end position="335"/>
    </location>
</feature>
<keyword evidence="11" id="KW-1185">Reference proteome</keyword>
<keyword evidence="6 9" id="KW-1133">Transmembrane helix</keyword>
<dbReference type="OrthoDB" id="10251508at2759"/>
<evidence type="ECO:0000256" key="8">
    <source>
        <dbReference type="ARBA" id="ARBA00023136"/>
    </source>
</evidence>
<keyword evidence="2" id="KW-0813">Transport</keyword>
<dbReference type="Gene3D" id="1.20.58.340">
    <property type="entry name" value="Magnesium transport protein CorA, transmembrane region"/>
    <property type="match status" value="1"/>
</dbReference>
<evidence type="ECO:0000313" key="11">
    <source>
        <dbReference type="Proteomes" id="UP001061958"/>
    </source>
</evidence>
<name>A0A9C7PT57_9RHOD</name>
<evidence type="ECO:0000256" key="4">
    <source>
        <dbReference type="ARBA" id="ARBA00022842"/>
    </source>
</evidence>
<keyword evidence="5" id="KW-0809">Transit peptide</keyword>
<comment type="caution">
    <text evidence="10">The sequence shown here is derived from an EMBL/GenBank/DDBJ whole genome shotgun (WGS) entry which is preliminary data.</text>
</comment>
<keyword evidence="3 9" id="KW-0812">Transmembrane</keyword>
<dbReference type="PANTHER" id="PTHR13890">
    <property type="entry name" value="RNA SPLICING PROTEIN MRS2, MITOCHONDRIAL"/>
    <property type="match status" value="1"/>
</dbReference>
<keyword evidence="4" id="KW-0460">Magnesium</keyword>
<evidence type="ECO:0000256" key="3">
    <source>
        <dbReference type="ARBA" id="ARBA00022692"/>
    </source>
</evidence>
<evidence type="ECO:0000256" key="1">
    <source>
        <dbReference type="ARBA" id="ARBA00004141"/>
    </source>
</evidence>
<feature type="transmembrane region" description="Helical" evidence="9">
    <location>
        <begin position="273"/>
        <end position="294"/>
    </location>
</feature>
<organism evidence="10 11">
    <name type="scientific">Galdieria partita</name>
    <dbReference type="NCBI Taxonomy" id="83374"/>
    <lineage>
        <taxon>Eukaryota</taxon>
        <taxon>Rhodophyta</taxon>
        <taxon>Bangiophyceae</taxon>
        <taxon>Galdieriales</taxon>
        <taxon>Galdieriaceae</taxon>
        <taxon>Galdieria</taxon>
    </lineage>
</organism>
<evidence type="ECO:0008006" key="12">
    <source>
        <dbReference type="Google" id="ProtNLM"/>
    </source>
</evidence>
<comment type="subcellular location">
    <subcellularLocation>
        <location evidence="1">Membrane</location>
        <topology evidence="1">Multi-pass membrane protein</topology>
    </subcellularLocation>
</comment>
<sequence>MSKPCTFLRLLKQPEQSLVVEATKLKVSGEESKLQVNLTQLWYCLSQQDKSLTFQSFRKVDPLVPIEPLFAVWNEVLCIVVGDTRALLYPDSLLLFWTNSSSCPFLLAHVAQHLPKNKTSEWGQDTLHHPQVALLEGIVSGIILLLEKELADLEPQLLQSLEALQTAYDYDQLGILRTSSKDLEILMKKCDNFYTELESVLQDSHLRFWITHHAQQEVNDSFDVDILEQLEALLEPYLQNIRMIRTRCAHLDKACVDVDQAMMLNFDLVRNRFLGFDLLGTLLSCVITFVSVFVGYFGFNLDIPIYSASKGSQYYWYAIVSISCIVIVISSFVLVRWMRKSGLGI</sequence>
<gene>
    <name evidence="10" type="ORF">GpartN1_g1013.t1</name>
</gene>
<dbReference type="EMBL" id="BQMJ01000007">
    <property type="protein sequence ID" value="GJQ09222.1"/>
    <property type="molecule type" value="Genomic_DNA"/>
</dbReference>
<dbReference type="PANTHER" id="PTHR13890:SF0">
    <property type="entry name" value="MAGNESIUM TRANSPORTER MRS2 HOMOLOG, MITOCHONDRIAL"/>
    <property type="match status" value="1"/>
</dbReference>
<dbReference type="GO" id="GO:0015095">
    <property type="term" value="F:magnesium ion transmembrane transporter activity"/>
    <property type="evidence" value="ECO:0007669"/>
    <property type="project" value="TreeGrafter"/>
</dbReference>
<reference evidence="10" key="2">
    <citation type="submission" date="2022-01" db="EMBL/GenBank/DDBJ databases">
        <authorList>
            <person name="Hirooka S."/>
            <person name="Miyagishima S.Y."/>
        </authorList>
    </citation>
    <scope>NUCLEOTIDE SEQUENCE</scope>
    <source>
        <strain evidence="10">NBRC 102759</strain>
    </source>
</reference>
<evidence type="ECO:0000256" key="7">
    <source>
        <dbReference type="ARBA" id="ARBA00023065"/>
    </source>
</evidence>
<keyword evidence="7" id="KW-0406">Ion transport</keyword>
<evidence type="ECO:0000256" key="2">
    <source>
        <dbReference type="ARBA" id="ARBA00022448"/>
    </source>
</evidence>
<dbReference type="GO" id="GO:0016020">
    <property type="term" value="C:membrane"/>
    <property type="evidence" value="ECO:0007669"/>
    <property type="project" value="UniProtKB-SubCell"/>
</dbReference>
<dbReference type="Pfam" id="PF22099">
    <property type="entry name" value="MRS2-like"/>
    <property type="match status" value="1"/>
</dbReference>
<proteinExistence type="predicted"/>
<keyword evidence="8 9" id="KW-0472">Membrane</keyword>
<evidence type="ECO:0000256" key="6">
    <source>
        <dbReference type="ARBA" id="ARBA00022989"/>
    </source>
</evidence>
<evidence type="ECO:0000256" key="5">
    <source>
        <dbReference type="ARBA" id="ARBA00022946"/>
    </source>
</evidence>
<evidence type="ECO:0000313" key="10">
    <source>
        <dbReference type="EMBL" id="GJQ09222.1"/>
    </source>
</evidence>
<reference evidence="10" key="1">
    <citation type="journal article" date="2022" name="Proc. Natl. Acad. Sci. U.S.A.">
        <title>Life cycle and functional genomics of the unicellular red alga Galdieria for elucidating algal and plant evolution and industrial use.</title>
        <authorList>
            <person name="Hirooka S."/>
            <person name="Itabashi T."/>
            <person name="Ichinose T.M."/>
            <person name="Onuma R."/>
            <person name="Fujiwara T."/>
            <person name="Yamashita S."/>
            <person name="Jong L.W."/>
            <person name="Tomita R."/>
            <person name="Iwane A.H."/>
            <person name="Miyagishima S.Y."/>
        </authorList>
    </citation>
    <scope>NUCLEOTIDE SEQUENCE</scope>
    <source>
        <strain evidence="10">NBRC 102759</strain>
    </source>
</reference>
<evidence type="ECO:0000256" key="9">
    <source>
        <dbReference type="SAM" id="Phobius"/>
    </source>
</evidence>
<protein>
    <recommendedName>
        <fullName evidence="12">Magnesium transporter</fullName>
    </recommendedName>
</protein>
<dbReference type="Proteomes" id="UP001061958">
    <property type="component" value="Unassembled WGS sequence"/>
</dbReference>
<dbReference type="InterPro" id="IPR039204">
    <property type="entry name" value="MRS2-like"/>
</dbReference>
<accession>A0A9C7PT57</accession>
<dbReference type="AlphaFoldDB" id="A0A9C7PT57"/>